<name>A1U093_MARN8</name>
<evidence type="ECO:0000256" key="4">
    <source>
        <dbReference type="ARBA" id="ARBA00022840"/>
    </source>
</evidence>
<gene>
    <name evidence="6" type="ordered locus">Maqu_1323</name>
</gene>
<keyword evidence="1" id="KW-0547">Nucleotide-binding</keyword>
<dbReference type="EMBL" id="CP000514">
    <property type="protein sequence ID" value="ABM18412.1"/>
    <property type="molecule type" value="Genomic_DNA"/>
</dbReference>
<evidence type="ECO:0000256" key="3">
    <source>
        <dbReference type="ARBA" id="ARBA00022806"/>
    </source>
</evidence>
<dbReference type="STRING" id="351348.Maqu_1323"/>
<dbReference type="GO" id="GO:0005524">
    <property type="term" value="F:ATP binding"/>
    <property type="evidence" value="ECO:0007669"/>
    <property type="project" value="UniProtKB-KW"/>
</dbReference>
<dbReference type="Proteomes" id="UP000000998">
    <property type="component" value="Chromosome"/>
</dbReference>
<dbReference type="InterPro" id="IPR014016">
    <property type="entry name" value="UvrD-like_ATP-bd"/>
</dbReference>
<sequence length="190" mass="21363">MQLSPQVEKSADDIRSLLAKGYPRQSRIDLANDIALQALSRFVRAPEAEWCEGIEEVPFQWVVDVAGWQESDLEQLRQSYMARQLKLYYEFLHRLKVSPLPSVLVGCAGYLINSGLARASDILMLVFANKAAAEMQARIDNRLGRCGLAASTFHTLGKDIIAKVEGQQQSLTPFAEDDKRLALHVNQWFV</sequence>
<dbReference type="GO" id="GO:0004386">
    <property type="term" value="F:helicase activity"/>
    <property type="evidence" value="ECO:0007669"/>
    <property type="project" value="UniProtKB-KW"/>
</dbReference>
<keyword evidence="2" id="KW-0378">Hydrolase</keyword>
<dbReference type="SUPFAM" id="SSF52540">
    <property type="entry name" value="P-loop containing nucleoside triphosphate hydrolases"/>
    <property type="match status" value="1"/>
</dbReference>
<evidence type="ECO:0000256" key="1">
    <source>
        <dbReference type="ARBA" id="ARBA00022741"/>
    </source>
</evidence>
<keyword evidence="3" id="KW-0347">Helicase</keyword>
<dbReference type="RefSeq" id="WP_011784817.1">
    <property type="nucleotide sequence ID" value="NC_008740.1"/>
</dbReference>
<organism evidence="6 7">
    <name type="scientific">Marinobacter nauticus (strain ATCC 700491 / DSM 11845 / VT8)</name>
    <name type="common">Marinobacter aquaeolei</name>
    <dbReference type="NCBI Taxonomy" id="351348"/>
    <lineage>
        <taxon>Bacteria</taxon>
        <taxon>Pseudomonadati</taxon>
        <taxon>Pseudomonadota</taxon>
        <taxon>Gammaproteobacteria</taxon>
        <taxon>Pseudomonadales</taxon>
        <taxon>Marinobacteraceae</taxon>
        <taxon>Marinobacter</taxon>
    </lineage>
</organism>
<dbReference type="GO" id="GO:0016787">
    <property type="term" value="F:hydrolase activity"/>
    <property type="evidence" value="ECO:0007669"/>
    <property type="project" value="UniProtKB-KW"/>
</dbReference>
<dbReference type="eggNOG" id="COG0210">
    <property type="taxonomic scope" value="Bacteria"/>
</dbReference>
<dbReference type="AlphaFoldDB" id="A1U093"/>
<dbReference type="KEGG" id="maq:Maqu_1323"/>
<accession>A1U093</accession>
<dbReference type="InterPro" id="IPR027417">
    <property type="entry name" value="P-loop_NTPase"/>
</dbReference>
<evidence type="ECO:0000259" key="5">
    <source>
        <dbReference type="Pfam" id="PF00580"/>
    </source>
</evidence>
<proteinExistence type="predicted"/>
<feature type="domain" description="UvrD-like helicase ATP-binding" evidence="5">
    <location>
        <begin position="103"/>
        <end position="164"/>
    </location>
</feature>
<evidence type="ECO:0000313" key="7">
    <source>
        <dbReference type="Proteomes" id="UP000000998"/>
    </source>
</evidence>
<evidence type="ECO:0000256" key="2">
    <source>
        <dbReference type="ARBA" id="ARBA00022801"/>
    </source>
</evidence>
<dbReference type="Pfam" id="PF00580">
    <property type="entry name" value="UvrD-helicase"/>
    <property type="match status" value="1"/>
</dbReference>
<protein>
    <recommendedName>
        <fullName evidence="5">UvrD-like helicase ATP-binding domain-containing protein</fullName>
    </recommendedName>
</protein>
<reference evidence="7" key="1">
    <citation type="journal article" date="2011" name="Appl. Environ. Microbiol.">
        <title>Genomic potential of Marinobacter aquaeolei, a biogeochemical 'opportunitroph'.</title>
        <authorList>
            <person name="Singer E."/>
            <person name="Webb E.A."/>
            <person name="Nelson W.C."/>
            <person name="Heidelberg J.F."/>
            <person name="Ivanova N."/>
            <person name="Pati A."/>
            <person name="Edwards K.J."/>
        </authorList>
    </citation>
    <scope>NUCLEOTIDE SEQUENCE [LARGE SCALE GENOMIC DNA]</scope>
    <source>
        <strain evidence="7">ATCC 700491 / DSM 11845 / VT8</strain>
    </source>
</reference>
<dbReference type="HOGENOM" id="CLU_1426457_0_0_6"/>
<evidence type="ECO:0000313" key="6">
    <source>
        <dbReference type="EMBL" id="ABM18412.1"/>
    </source>
</evidence>
<dbReference type="Gene3D" id="3.40.50.300">
    <property type="entry name" value="P-loop containing nucleotide triphosphate hydrolases"/>
    <property type="match status" value="1"/>
</dbReference>
<keyword evidence="4" id="KW-0067">ATP-binding</keyword>
<dbReference type="OrthoDB" id="5298826at2"/>